<sequence>MTLKIKCSYVAEGEPFTLGRTYTIYCESATTGLYYIKDDSERYLEGILARLNNGSTGVQFEIIDEEEEMQYTEKDLKEGTKLRCTHSKPAHWTVGKVYEVSSDNIGELSITDNDGSPAFKNYMLDCLNGNHNPVSFEIVNEEETMQEFKIGDLVEITSNTSNARNEKDELYNVGEKVIITDVYSTTVRIGNHKWTNLITKDELKKVEPTATITVDIEKQLNDRIELLHKERMNIIDKIERMEGQRVKLRDKIQKLNEAKEALEILKEFK</sequence>
<protein>
    <submittedName>
        <fullName evidence="2">Cytidine deaminase</fullName>
    </submittedName>
</protein>
<keyword evidence="3" id="KW-1185">Reference proteome</keyword>
<evidence type="ECO:0000313" key="2">
    <source>
        <dbReference type="EMBL" id="AWH15245.1"/>
    </source>
</evidence>
<evidence type="ECO:0000313" key="3">
    <source>
        <dbReference type="Proteomes" id="UP000247044"/>
    </source>
</evidence>
<feature type="coiled-coil region" evidence="1">
    <location>
        <begin position="224"/>
        <end position="268"/>
    </location>
</feature>
<organism evidence="2 3">
    <name type="scientific">Enterococcus phage vB_EfaS_AL2</name>
    <dbReference type="NCBI Taxonomy" id="2175688"/>
    <lineage>
        <taxon>Viruses</taxon>
        <taxon>Duplodnaviria</taxon>
        <taxon>Heunggongvirae</taxon>
        <taxon>Uroviricota</taxon>
        <taxon>Caudoviricetes</taxon>
        <taxon>Efquatrovirus</taxon>
        <taxon>Efquatrovirus AL2</taxon>
    </lineage>
</organism>
<dbReference type="Proteomes" id="UP000247044">
    <property type="component" value="Segment"/>
</dbReference>
<name>A0A2S1PFB2_9CAUD</name>
<accession>A0A2S1PFB2</accession>
<keyword evidence="1" id="KW-0175">Coiled coil</keyword>
<evidence type="ECO:0000256" key="1">
    <source>
        <dbReference type="SAM" id="Coils"/>
    </source>
</evidence>
<reference evidence="2 3" key="1">
    <citation type="submission" date="2018-04" db="EMBL/GenBank/DDBJ databases">
        <title>Complete genome sequence analysis of the novel Enterococcus faecalis phage vB_EfaS_AL2.</title>
        <authorList>
            <person name="Yuan Y."/>
        </authorList>
    </citation>
    <scope>NUCLEOTIDE SEQUENCE [LARGE SCALE GENOMIC DNA]</scope>
</reference>
<gene>
    <name evidence="2" type="ORF">vBEfaSAL2_07</name>
</gene>
<dbReference type="EMBL" id="MH203384">
    <property type="protein sequence ID" value="AWH15245.1"/>
    <property type="molecule type" value="Genomic_DNA"/>
</dbReference>
<proteinExistence type="predicted"/>